<dbReference type="EMBL" id="JARKIB010000016">
    <property type="protein sequence ID" value="KAJ7770638.1"/>
    <property type="molecule type" value="Genomic_DNA"/>
</dbReference>
<accession>A0AAD7JUI6</accession>
<keyword evidence="3" id="KW-1185">Reference proteome</keyword>
<reference evidence="2" key="1">
    <citation type="submission" date="2023-03" db="EMBL/GenBank/DDBJ databases">
        <title>Massive genome expansion in bonnet fungi (Mycena s.s.) driven by repeated elements and novel gene families across ecological guilds.</title>
        <authorList>
            <consortium name="Lawrence Berkeley National Laboratory"/>
            <person name="Harder C.B."/>
            <person name="Miyauchi S."/>
            <person name="Viragh M."/>
            <person name="Kuo A."/>
            <person name="Thoen E."/>
            <person name="Andreopoulos B."/>
            <person name="Lu D."/>
            <person name="Skrede I."/>
            <person name="Drula E."/>
            <person name="Henrissat B."/>
            <person name="Morin E."/>
            <person name="Kohler A."/>
            <person name="Barry K."/>
            <person name="LaButti K."/>
            <person name="Morin E."/>
            <person name="Salamov A."/>
            <person name="Lipzen A."/>
            <person name="Mereny Z."/>
            <person name="Hegedus B."/>
            <person name="Baldrian P."/>
            <person name="Stursova M."/>
            <person name="Weitz H."/>
            <person name="Taylor A."/>
            <person name="Grigoriev I.V."/>
            <person name="Nagy L.G."/>
            <person name="Martin F."/>
            <person name="Kauserud H."/>
        </authorList>
    </citation>
    <scope>NUCLEOTIDE SEQUENCE</scope>
    <source>
        <strain evidence="2">CBHHK182m</strain>
    </source>
</reference>
<protein>
    <recommendedName>
        <fullName evidence="4">NAD(P)-binding protein</fullName>
    </recommendedName>
</protein>
<proteinExistence type="predicted"/>
<evidence type="ECO:0000313" key="3">
    <source>
        <dbReference type="Proteomes" id="UP001215598"/>
    </source>
</evidence>
<dbReference type="Gene3D" id="3.40.50.720">
    <property type="entry name" value="NAD(P)-binding Rossmann-like Domain"/>
    <property type="match status" value="1"/>
</dbReference>
<dbReference type="Proteomes" id="UP001215598">
    <property type="component" value="Unassembled WGS sequence"/>
</dbReference>
<evidence type="ECO:0000313" key="2">
    <source>
        <dbReference type="EMBL" id="KAJ7770638.1"/>
    </source>
</evidence>
<evidence type="ECO:0008006" key="4">
    <source>
        <dbReference type="Google" id="ProtNLM"/>
    </source>
</evidence>
<dbReference type="SUPFAM" id="SSF51735">
    <property type="entry name" value="NAD(P)-binding Rossmann-fold domains"/>
    <property type="match status" value="1"/>
</dbReference>
<organism evidence="2 3">
    <name type="scientific">Mycena metata</name>
    <dbReference type="NCBI Taxonomy" id="1033252"/>
    <lineage>
        <taxon>Eukaryota</taxon>
        <taxon>Fungi</taxon>
        <taxon>Dikarya</taxon>
        <taxon>Basidiomycota</taxon>
        <taxon>Agaricomycotina</taxon>
        <taxon>Agaricomycetes</taxon>
        <taxon>Agaricomycetidae</taxon>
        <taxon>Agaricales</taxon>
        <taxon>Marasmiineae</taxon>
        <taxon>Mycenaceae</taxon>
        <taxon>Mycena</taxon>
    </lineage>
</organism>
<sequence>MPYTFNNFVGQQWKRQAPVLKVDLTGKAVIVVGANTGIGFDATKHFASMNPGRLILACRSESRGEAALLQFFPTEYSIHLASGLKAETNYTKAEVWLIDLAEFESVTKFADKFEQDGGRLDILVENAAMAVGAYEATEDGWEISFFLSVQVNDLSTSLLALRLLPTMIKTAHKHSTVPRLVVVSSDNHHWIEKEKSVSENPQILKTLGSSGYCTKKVMESRYPLTKLLNVFFVRALNDRIPVSTPVVVDTVNPGFCHSELARRAKGMQALVISTTKAMLAFPSEVGSRRLVWAAVAKQNDPDALRGRYITAAKVDVVSDFVQRNRKLQDDLWFVSVLPPTSSHVERHSLQKRVVGSAY</sequence>
<dbReference type="PANTHER" id="PTHR43157">
    <property type="entry name" value="PHOSPHATIDYLINOSITOL-GLYCAN BIOSYNTHESIS CLASS F PROTEIN-RELATED"/>
    <property type="match status" value="1"/>
</dbReference>
<keyword evidence="1" id="KW-0560">Oxidoreductase</keyword>
<dbReference type="PANTHER" id="PTHR43157:SF31">
    <property type="entry name" value="PHOSPHATIDYLINOSITOL-GLYCAN BIOSYNTHESIS CLASS F PROTEIN"/>
    <property type="match status" value="1"/>
</dbReference>
<dbReference type="InterPro" id="IPR002347">
    <property type="entry name" value="SDR_fam"/>
</dbReference>
<comment type="caution">
    <text evidence="2">The sequence shown here is derived from an EMBL/GenBank/DDBJ whole genome shotgun (WGS) entry which is preliminary data.</text>
</comment>
<dbReference type="AlphaFoldDB" id="A0AAD7JUI6"/>
<dbReference type="Pfam" id="PF00106">
    <property type="entry name" value="adh_short"/>
    <property type="match status" value="1"/>
</dbReference>
<evidence type="ECO:0000256" key="1">
    <source>
        <dbReference type="ARBA" id="ARBA00023002"/>
    </source>
</evidence>
<dbReference type="InterPro" id="IPR036291">
    <property type="entry name" value="NAD(P)-bd_dom_sf"/>
</dbReference>
<gene>
    <name evidence="2" type="ORF">B0H16DRAFT_1410926</name>
</gene>
<name>A0AAD7JUI6_9AGAR</name>
<dbReference type="PRINTS" id="PR00081">
    <property type="entry name" value="GDHRDH"/>
</dbReference>
<dbReference type="GO" id="GO:0016491">
    <property type="term" value="F:oxidoreductase activity"/>
    <property type="evidence" value="ECO:0007669"/>
    <property type="project" value="UniProtKB-KW"/>
</dbReference>